<dbReference type="EMBL" id="AP022642">
    <property type="protein sequence ID" value="BCA28826.1"/>
    <property type="molecule type" value="Genomic_DNA"/>
</dbReference>
<dbReference type="InterPro" id="IPR029069">
    <property type="entry name" value="HotDog_dom_sf"/>
</dbReference>
<dbReference type="GeneID" id="57398021"/>
<dbReference type="PANTHER" id="PTHR43240:SF1">
    <property type="entry name" value="BLR5584 PROTEIN"/>
    <property type="match status" value="1"/>
</dbReference>
<dbReference type="KEGG" id="poj:PtoMrB4_28030"/>
<keyword evidence="1" id="KW-0378">Hydrolase</keyword>
<evidence type="ECO:0000256" key="1">
    <source>
        <dbReference type="ARBA" id="ARBA00022801"/>
    </source>
</evidence>
<evidence type="ECO:0000313" key="3">
    <source>
        <dbReference type="EMBL" id="BCA28826.1"/>
    </source>
</evidence>
<dbReference type="CDD" id="cd03443">
    <property type="entry name" value="PaaI_thioesterase"/>
    <property type="match status" value="1"/>
</dbReference>
<dbReference type="NCBIfam" id="TIGR00369">
    <property type="entry name" value="unchar_dom_1"/>
    <property type="match status" value="1"/>
</dbReference>
<proteinExistence type="predicted"/>
<dbReference type="InterPro" id="IPR003736">
    <property type="entry name" value="PAAI_dom"/>
</dbReference>
<dbReference type="PANTHER" id="PTHR43240">
    <property type="entry name" value="1,4-DIHYDROXY-2-NAPHTHOYL-COA THIOESTERASE 1"/>
    <property type="match status" value="1"/>
</dbReference>
<accession>A0A679GD98</accession>
<dbReference type="Gene3D" id="3.10.129.10">
    <property type="entry name" value="Hotdog Thioesterase"/>
    <property type="match status" value="1"/>
</dbReference>
<dbReference type="RefSeq" id="WP_172433648.1">
    <property type="nucleotide sequence ID" value="NZ_AP022642.1"/>
</dbReference>
<reference evidence="3 4" key="1">
    <citation type="journal article" date="2020" name="Microbiol. Resour. Announc.">
        <title>Complete genome sequence of Pseudomonas otitidis strain MrB4, isolated from Lake Biwa in Japan.</title>
        <authorList>
            <person name="Miyazaki K."/>
            <person name="Hase E."/>
            <person name="Maruya T."/>
        </authorList>
    </citation>
    <scope>NUCLEOTIDE SEQUENCE [LARGE SCALE GENOMIC DNA]</scope>
    <source>
        <strain evidence="3 4">MrB4</strain>
    </source>
</reference>
<evidence type="ECO:0000259" key="2">
    <source>
        <dbReference type="Pfam" id="PF03061"/>
    </source>
</evidence>
<gene>
    <name evidence="3" type="ORF">PtoMrB4_28030</name>
</gene>
<dbReference type="GO" id="GO:0005829">
    <property type="term" value="C:cytosol"/>
    <property type="evidence" value="ECO:0007669"/>
    <property type="project" value="TreeGrafter"/>
</dbReference>
<feature type="domain" description="Thioesterase" evidence="2">
    <location>
        <begin position="89"/>
        <end position="166"/>
    </location>
</feature>
<dbReference type="GO" id="GO:0061522">
    <property type="term" value="F:1,4-dihydroxy-2-naphthoyl-CoA thioesterase activity"/>
    <property type="evidence" value="ECO:0007669"/>
    <property type="project" value="TreeGrafter"/>
</dbReference>
<dbReference type="InterPro" id="IPR006683">
    <property type="entry name" value="Thioestr_dom"/>
</dbReference>
<dbReference type="SUPFAM" id="SSF54637">
    <property type="entry name" value="Thioesterase/thiol ester dehydrase-isomerase"/>
    <property type="match status" value="1"/>
</dbReference>
<organism evidence="3 4">
    <name type="scientific">Metapseudomonas otitidis</name>
    <dbReference type="NCBI Taxonomy" id="319939"/>
    <lineage>
        <taxon>Bacteria</taxon>
        <taxon>Pseudomonadati</taxon>
        <taxon>Pseudomonadota</taxon>
        <taxon>Gammaproteobacteria</taxon>
        <taxon>Pseudomonadales</taxon>
        <taxon>Pseudomonadaceae</taxon>
        <taxon>Metapseudomonas</taxon>
    </lineage>
</organism>
<name>A0A679GD98_9GAMM</name>
<dbReference type="AlphaFoldDB" id="A0A679GD98"/>
<evidence type="ECO:0000313" key="4">
    <source>
        <dbReference type="Proteomes" id="UP000501237"/>
    </source>
</evidence>
<sequence>MDTHPTTVNWASQQAEALQRMREGGGQPGLARPEQLAGKSGRQILEGMMSGELPYPPMNDTMNMTLLEVGDGRAVFQGTPLAGHYNPLGTVHGGWFATLLDSALGCAVQTSLPAGRSYTTAELSLNIVRSATHRTGPLRAVGTLIHGGRQVATAEARIEDESGKLYAHATTTCFVFDLPPQ</sequence>
<dbReference type="Pfam" id="PF03061">
    <property type="entry name" value="4HBT"/>
    <property type="match status" value="1"/>
</dbReference>
<protein>
    <submittedName>
        <fullName evidence="3">Aromatic compound catabolic protein</fullName>
    </submittedName>
</protein>
<dbReference type="Proteomes" id="UP000501237">
    <property type="component" value="Chromosome"/>
</dbReference>